<name>A0AAD7H4Q4_9AGAR</name>
<keyword evidence="2" id="KW-1185">Reference proteome</keyword>
<gene>
    <name evidence="1" type="ORF">DFH07DRAFT_683203</name>
</gene>
<proteinExistence type="predicted"/>
<accession>A0AAD7H4Q4</accession>
<evidence type="ECO:0000313" key="2">
    <source>
        <dbReference type="Proteomes" id="UP001215280"/>
    </source>
</evidence>
<evidence type="ECO:0000313" key="1">
    <source>
        <dbReference type="EMBL" id="KAJ7712350.1"/>
    </source>
</evidence>
<dbReference type="EMBL" id="JARJLG010000434">
    <property type="protein sequence ID" value="KAJ7712350.1"/>
    <property type="molecule type" value="Genomic_DNA"/>
</dbReference>
<protein>
    <submittedName>
        <fullName evidence="1">Uncharacterized protein</fullName>
    </submittedName>
</protein>
<feature type="non-terminal residue" evidence="1">
    <location>
        <position position="1"/>
    </location>
</feature>
<feature type="non-terminal residue" evidence="1">
    <location>
        <position position="148"/>
    </location>
</feature>
<dbReference type="Proteomes" id="UP001215280">
    <property type="component" value="Unassembled WGS sequence"/>
</dbReference>
<reference evidence="1" key="1">
    <citation type="submission" date="2023-03" db="EMBL/GenBank/DDBJ databases">
        <title>Massive genome expansion in bonnet fungi (Mycena s.s.) driven by repeated elements and novel gene families across ecological guilds.</title>
        <authorList>
            <consortium name="Lawrence Berkeley National Laboratory"/>
            <person name="Harder C.B."/>
            <person name="Miyauchi S."/>
            <person name="Viragh M."/>
            <person name="Kuo A."/>
            <person name="Thoen E."/>
            <person name="Andreopoulos B."/>
            <person name="Lu D."/>
            <person name="Skrede I."/>
            <person name="Drula E."/>
            <person name="Henrissat B."/>
            <person name="Morin E."/>
            <person name="Kohler A."/>
            <person name="Barry K."/>
            <person name="LaButti K."/>
            <person name="Morin E."/>
            <person name="Salamov A."/>
            <person name="Lipzen A."/>
            <person name="Mereny Z."/>
            <person name="Hegedus B."/>
            <person name="Baldrian P."/>
            <person name="Stursova M."/>
            <person name="Weitz H."/>
            <person name="Taylor A."/>
            <person name="Grigoriev I.V."/>
            <person name="Nagy L.G."/>
            <person name="Martin F."/>
            <person name="Kauserud H."/>
        </authorList>
    </citation>
    <scope>NUCLEOTIDE SEQUENCE</scope>
    <source>
        <strain evidence="1">CBHHK188m</strain>
    </source>
</reference>
<dbReference type="AlphaFoldDB" id="A0AAD7H4Q4"/>
<comment type="caution">
    <text evidence="1">The sequence shown here is derived from an EMBL/GenBank/DDBJ whole genome shotgun (WGS) entry which is preliminary data.</text>
</comment>
<sequence length="148" mass="17125">LMYLSPEDDASHPFSYAQVIGVFHANVIHNIPGASTVPQRIEFLWVRRYRLDPKWRGGFKYKRLHRLEFLPADDPQAFGFLNPDEVIRGAHIIPAFSAGTTTEFLSEDSIGRLVREGLDDDEDWRYYYVNLFVDRDMFMRYVGGGVGH</sequence>
<organism evidence="1 2">
    <name type="scientific">Mycena maculata</name>
    <dbReference type="NCBI Taxonomy" id="230809"/>
    <lineage>
        <taxon>Eukaryota</taxon>
        <taxon>Fungi</taxon>
        <taxon>Dikarya</taxon>
        <taxon>Basidiomycota</taxon>
        <taxon>Agaricomycotina</taxon>
        <taxon>Agaricomycetes</taxon>
        <taxon>Agaricomycetidae</taxon>
        <taxon>Agaricales</taxon>
        <taxon>Marasmiineae</taxon>
        <taxon>Mycenaceae</taxon>
        <taxon>Mycena</taxon>
    </lineage>
</organism>